<feature type="domain" description="HTH tetR-type" evidence="3">
    <location>
        <begin position="10"/>
        <end position="71"/>
    </location>
</feature>
<dbReference type="Pfam" id="PF00440">
    <property type="entry name" value="TetR_N"/>
    <property type="match status" value="1"/>
</dbReference>
<name>A0ABT3THQ1_9GAMM</name>
<accession>A0ABT3THQ1</accession>
<dbReference type="InterPro" id="IPR009057">
    <property type="entry name" value="Homeodomain-like_sf"/>
</dbReference>
<comment type="caution">
    <text evidence="4">The sequence shown here is derived from an EMBL/GenBank/DDBJ whole genome shotgun (WGS) entry which is preliminary data.</text>
</comment>
<proteinExistence type="predicted"/>
<evidence type="ECO:0000313" key="5">
    <source>
        <dbReference type="Proteomes" id="UP001143362"/>
    </source>
</evidence>
<comment type="caution">
    <text evidence="2">Lacks conserved residue(s) required for the propagation of feature annotation.</text>
</comment>
<sequence>MVAEAARSSEQTRALLVSAATQLFAERGLDGVSLAEINRAAGQRNATALHYHFGGREGLLQAIFDKHRPRVELHRGQLLSSLGAEPRMEELARVLILPLLEQVGDSDGGVDYLQFLAQLMNHSQLGARGLDREDSPLLNRQQQLFAIALTHLSPAVRELRLGFAVLMAFNSLGAYAAKVRIEGFDAAYHQLVAEQLVAAFAAVLDFSG</sequence>
<dbReference type="RefSeq" id="WP_279245527.1">
    <property type="nucleotide sequence ID" value="NZ_SHNN01000002.1"/>
</dbReference>
<evidence type="ECO:0000259" key="3">
    <source>
        <dbReference type="PROSITE" id="PS50977"/>
    </source>
</evidence>
<evidence type="ECO:0000256" key="1">
    <source>
        <dbReference type="ARBA" id="ARBA00023125"/>
    </source>
</evidence>
<dbReference type="SUPFAM" id="SSF46689">
    <property type="entry name" value="Homeodomain-like"/>
    <property type="match status" value="1"/>
</dbReference>
<dbReference type="Proteomes" id="UP001143362">
    <property type="component" value="Unassembled WGS sequence"/>
</dbReference>
<keyword evidence="5" id="KW-1185">Reference proteome</keyword>
<evidence type="ECO:0000313" key="4">
    <source>
        <dbReference type="EMBL" id="MCX2981529.1"/>
    </source>
</evidence>
<protein>
    <submittedName>
        <fullName evidence="4">TetR/AcrR family transcriptional regulator</fullName>
    </submittedName>
</protein>
<gene>
    <name evidence="4" type="ORF">EYC98_11720</name>
</gene>
<dbReference type="PROSITE" id="PS50977">
    <property type="entry name" value="HTH_TETR_2"/>
    <property type="match status" value="1"/>
</dbReference>
<dbReference type="InterPro" id="IPR001647">
    <property type="entry name" value="HTH_TetR"/>
</dbReference>
<dbReference type="EMBL" id="SHNN01000002">
    <property type="protein sequence ID" value="MCX2981529.1"/>
    <property type="molecule type" value="Genomic_DNA"/>
</dbReference>
<dbReference type="Gene3D" id="1.10.357.10">
    <property type="entry name" value="Tetracycline Repressor, domain 2"/>
    <property type="match status" value="1"/>
</dbReference>
<organism evidence="4 5">
    <name type="scientific">Candidatus Litorirhabdus singularis</name>
    <dbReference type="NCBI Taxonomy" id="2518993"/>
    <lineage>
        <taxon>Bacteria</taxon>
        <taxon>Pseudomonadati</taxon>
        <taxon>Pseudomonadota</taxon>
        <taxon>Gammaproteobacteria</taxon>
        <taxon>Cellvibrionales</taxon>
        <taxon>Halieaceae</taxon>
        <taxon>Candidatus Litorirhabdus</taxon>
    </lineage>
</organism>
<reference evidence="4" key="1">
    <citation type="submission" date="2019-02" db="EMBL/GenBank/DDBJ databases">
        <authorList>
            <person name="Li S.-H."/>
        </authorList>
    </citation>
    <scope>NUCLEOTIDE SEQUENCE</scope>
    <source>
        <strain evidence="4">IMCC14734</strain>
    </source>
</reference>
<keyword evidence="1 2" id="KW-0238">DNA-binding</keyword>
<evidence type="ECO:0000256" key="2">
    <source>
        <dbReference type="PROSITE-ProRule" id="PRU00335"/>
    </source>
</evidence>